<dbReference type="GO" id="GO:0009432">
    <property type="term" value="P:SOS response"/>
    <property type="evidence" value="ECO:0007669"/>
    <property type="project" value="UniProtKB-UniRule"/>
</dbReference>
<dbReference type="STRING" id="1806891.Cs308_0563"/>
<dbReference type="InterPro" id="IPR047296">
    <property type="entry name" value="GIY-YIG_UvrC_Cho"/>
</dbReference>
<comment type="subcellular location">
    <subcellularLocation>
        <location evidence="7">Cytoplasm</location>
    </subcellularLocation>
</comment>
<evidence type="ECO:0000313" key="12">
    <source>
        <dbReference type="Proteomes" id="UP000078162"/>
    </source>
</evidence>
<dbReference type="SUPFAM" id="SSF82771">
    <property type="entry name" value="GIY-YIG endonuclease"/>
    <property type="match status" value="1"/>
</dbReference>
<evidence type="ECO:0000259" key="8">
    <source>
        <dbReference type="PROSITE" id="PS50151"/>
    </source>
</evidence>
<dbReference type="Proteomes" id="UP000078162">
    <property type="component" value="Chromosome"/>
</dbReference>
<gene>
    <name evidence="7" type="primary">uvrC</name>
    <name evidence="11" type="ORF">Cs308_0563</name>
</gene>
<dbReference type="PROSITE" id="PS50164">
    <property type="entry name" value="GIY_YIG"/>
    <property type="match status" value="1"/>
</dbReference>
<dbReference type="NCBIfam" id="TIGR00194">
    <property type="entry name" value="uvrC"/>
    <property type="match status" value="1"/>
</dbReference>
<dbReference type="Pfam" id="PF08459">
    <property type="entry name" value="UvrC_RNaseH_dom"/>
    <property type="match status" value="1"/>
</dbReference>
<sequence>MHVEDFSPKLVPSAPGVYLMKDTQGSVLYIGKAKNLRNRLTTYFHKQSNSRERIPFLMQKTATIETIVVSNETEALLLENNLIKQHGPRYNVLLKDDKTFFCLAVALTHSWPKIEAVRTKALSSSKKQLIFGPYVSAEACRALLEVISQWFPLRTCSNQEFSLRKRPCILYEMKRCLAPCVGLCSHEEYQETLEKALLFLKGKIDKVIQALEKAVEKASKKLEFEQAAMHYRTLSLIKGAMAKQHVEKFNVQNIDAIGLYRCQGQTVLTILNVRSGRLLGARHFIFLENAQEDRDLLSSFILQFYLNQPHLPREILIPTPLEFPSLPIVLNANSPPRLRSPKTGYGKKLLTLAHQNAEIYATTSGPSLVLPYEEIKRILHIDQNPYRIECYDNAHMQGAHPVGVYIVFENDAFNRKDYRIFSITSGSAKNDLASLEEVLVRRFRSLTTSIPDIILIDGGQAHYSKAKKILQTCNLIGIDVIAIAKEARSHSSSLKKEKIFCEHYPQGLQLAPTSKLLQFFQVLRDEAHRFAIHKHRKKRDKALFIEEKIPGFGIVKRRNLLKKFKSWKQVMQASQEELESVPGLTRKDIQQLLKKQTLSCYHKD</sequence>
<keyword evidence="2 7" id="KW-0227">DNA damage</keyword>
<feature type="domain" description="UvrC family homology region profile" evidence="10">
    <location>
        <begin position="257"/>
        <end position="470"/>
    </location>
</feature>
<dbReference type="SMART" id="SM00465">
    <property type="entry name" value="GIYc"/>
    <property type="match status" value="1"/>
</dbReference>
<evidence type="ECO:0000313" key="11">
    <source>
        <dbReference type="EMBL" id="ANH78733.1"/>
    </source>
</evidence>
<comment type="similarity">
    <text evidence="7">Belongs to the UvrC family.</text>
</comment>
<dbReference type="Pfam" id="PF22920">
    <property type="entry name" value="UvrC_RNaseH"/>
    <property type="match status" value="1"/>
</dbReference>
<dbReference type="InterPro" id="IPR004791">
    <property type="entry name" value="UvrC"/>
</dbReference>
<feature type="domain" description="UVR" evidence="8">
    <location>
        <begin position="205"/>
        <end position="240"/>
    </location>
</feature>
<keyword evidence="3 7" id="KW-0228">DNA excision</keyword>
<evidence type="ECO:0000256" key="6">
    <source>
        <dbReference type="ARBA" id="ARBA00023236"/>
    </source>
</evidence>
<dbReference type="Gene3D" id="1.10.150.20">
    <property type="entry name" value="5' to 3' exonuclease, C-terminal subdomain"/>
    <property type="match status" value="1"/>
</dbReference>
<keyword evidence="1 7" id="KW-0963">Cytoplasm</keyword>
<name>A0A1A9HXA5_9CHLA</name>
<evidence type="ECO:0000256" key="3">
    <source>
        <dbReference type="ARBA" id="ARBA00022769"/>
    </source>
</evidence>
<keyword evidence="4 7" id="KW-0267">Excision nuclease</keyword>
<protein>
    <recommendedName>
        <fullName evidence="7">UvrABC system protein C</fullName>
        <shortName evidence="7">Protein UvrC</shortName>
    </recommendedName>
    <alternativeName>
        <fullName evidence="7">Excinuclease ABC subunit C</fullName>
    </alternativeName>
</protein>
<comment type="function">
    <text evidence="7">The UvrABC repair system catalyzes the recognition and processing of DNA lesions. UvrC both incises the 5' and 3' sides of the lesion. The N-terminal half is responsible for the 3' incision and the C-terminal half is responsible for the 5' incision.</text>
</comment>
<dbReference type="InterPro" id="IPR001943">
    <property type="entry name" value="UVR_dom"/>
</dbReference>
<evidence type="ECO:0000259" key="9">
    <source>
        <dbReference type="PROSITE" id="PS50164"/>
    </source>
</evidence>
<dbReference type="GO" id="GO:0003677">
    <property type="term" value="F:DNA binding"/>
    <property type="evidence" value="ECO:0007669"/>
    <property type="project" value="UniProtKB-UniRule"/>
</dbReference>
<dbReference type="InterPro" id="IPR001162">
    <property type="entry name" value="UvrC_RNase_H_dom"/>
</dbReference>
<dbReference type="OrthoDB" id="9804933at2"/>
<dbReference type="Gene3D" id="3.40.1440.10">
    <property type="entry name" value="GIY-YIG endonuclease"/>
    <property type="match status" value="1"/>
</dbReference>
<dbReference type="AlphaFoldDB" id="A0A1A9HXA5"/>
<proteinExistence type="inferred from homology"/>
<dbReference type="GO" id="GO:0009381">
    <property type="term" value="F:excinuclease ABC activity"/>
    <property type="evidence" value="ECO:0007669"/>
    <property type="project" value="UniProtKB-UniRule"/>
</dbReference>
<keyword evidence="12" id="KW-1185">Reference proteome</keyword>
<dbReference type="SUPFAM" id="SSF46600">
    <property type="entry name" value="C-terminal UvrC-binding domain of UvrB"/>
    <property type="match status" value="1"/>
</dbReference>
<dbReference type="RefSeq" id="WP_066482276.1">
    <property type="nucleotide sequence ID" value="NZ_CP014639.1"/>
</dbReference>
<dbReference type="KEGG" id="csaz:Cs308_0563"/>
<dbReference type="GO" id="GO:0009380">
    <property type="term" value="C:excinuclease repair complex"/>
    <property type="evidence" value="ECO:0007669"/>
    <property type="project" value="InterPro"/>
</dbReference>
<keyword evidence="6 7" id="KW-0742">SOS response</keyword>
<organism evidence="11 12">
    <name type="scientific">Candidatus Chlamydia sanziniae</name>
    <dbReference type="NCBI Taxonomy" id="1806891"/>
    <lineage>
        <taxon>Bacteria</taxon>
        <taxon>Pseudomonadati</taxon>
        <taxon>Chlamydiota</taxon>
        <taxon>Chlamydiia</taxon>
        <taxon>Chlamydiales</taxon>
        <taxon>Chlamydiaceae</taxon>
        <taxon>Chlamydia/Chlamydophila group</taxon>
        <taxon>Chlamydia</taxon>
    </lineage>
</organism>
<dbReference type="PATRIC" id="fig|1806891.3.peg.556"/>
<keyword evidence="5 7" id="KW-0234">DNA repair</keyword>
<evidence type="ECO:0000256" key="5">
    <source>
        <dbReference type="ARBA" id="ARBA00023204"/>
    </source>
</evidence>
<dbReference type="InterPro" id="IPR036876">
    <property type="entry name" value="UVR_dom_sf"/>
</dbReference>
<dbReference type="Pfam" id="PF01541">
    <property type="entry name" value="GIY-YIG"/>
    <property type="match status" value="1"/>
</dbReference>
<dbReference type="GO" id="GO:0006289">
    <property type="term" value="P:nucleotide-excision repair"/>
    <property type="evidence" value="ECO:0007669"/>
    <property type="project" value="UniProtKB-UniRule"/>
</dbReference>
<dbReference type="InterPro" id="IPR038476">
    <property type="entry name" value="UvrC_RNase_H_dom_sf"/>
</dbReference>
<dbReference type="Gene3D" id="3.30.420.340">
    <property type="entry name" value="UvrC, RNAse H endonuclease domain"/>
    <property type="match status" value="1"/>
</dbReference>
<evidence type="ECO:0000256" key="4">
    <source>
        <dbReference type="ARBA" id="ARBA00022881"/>
    </source>
</evidence>
<dbReference type="PANTHER" id="PTHR30562:SF1">
    <property type="entry name" value="UVRABC SYSTEM PROTEIN C"/>
    <property type="match status" value="1"/>
</dbReference>
<dbReference type="PROSITE" id="PS50165">
    <property type="entry name" value="UVRC"/>
    <property type="match status" value="1"/>
</dbReference>
<dbReference type="EMBL" id="CP014639">
    <property type="protein sequence ID" value="ANH78733.1"/>
    <property type="molecule type" value="Genomic_DNA"/>
</dbReference>
<feature type="domain" description="GIY-YIG" evidence="9">
    <location>
        <begin position="13"/>
        <end position="92"/>
    </location>
</feature>
<dbReference type="PANTHER" id="PTHR30562">
    <property type="entry name" value="UVRC/OXIDOREDUCTASE"/>
    <property type="match status" value="1"/>
</dbReference>
<comment type="subunit">
    <text evidence="7">Interacts with UvrB in an incision complex.</text>
</comment>
<evidence type="ECO:0000259" key="10">
    <source>
        <dbReference type="PROSITE" id="PS50165"/>
    </source>
</evidence>
<dbReference type="CDD" id="cd10434">
    <property type="entry name" value="GIY-YIG_UvrC_Cho"/>
    <property type="match status" value="1"/>
</dbReference>
<dbReference type="InterPro" id="IPR000305">
    <property type="entry name" value="GIY-YIG_endonuc"/>
</dbReference>
<reference evidence="11 12" key="1">
    <citation type="submission" date="2016-03" db="EMBL/GenBank/DDBJ databases">
        <title>Culture-independent genomics supports pathogen discovery for uncultivable bacteria within the genus Chlamydia.</title>
        <authorList>
            <person name="Taylor-Brown A."/>
            <person name="Bachmann N.L."/>
            <person name="Borel N."/>
            <person name="Polkinghorne A."/>
        </authorList>
    </citation>
    <scope>NUCLEOTIDE SEQUENCE [LARGE SCALE GENOMIC DNA]</scope>
    <source>
        <strain evidence="11 12">2742-308</strain>
    </source>
</reference>
<evidence type="ECO:0000256" key="2">
    <source>
        <dbReference type="ARBA" id="ARBA00022763"/>
    </source>
</evidence>
<dbReference type="PROSITE" id="PS50151">
    <property type="entry name" value="UVR"/>
    <property type="match status" value="1"/>
</dbReference>
<dbReference type="SUPFAM" id="SSF47781">
    <property type="entry name" value="RuvA domain 2-like"/>
    <property type="match status" value="1"/>
</dbReference>
<evidence type="ECO:0000256" key="1">
    <source>
        <dbReference type="ARBA" id="ARBA00022490"/>
    </source>
</evidence>
<dbReference type="GO" id="GO:0005737">
    <property type="term" value="C:cytoplasm"/>
    <property type="evidence" value="ECO:0007669"/>
    <property type="project" value="UniProtKB-SubCell"/>
</dbReference>
<dbReference type="InterPro" id="IPR010994">
    <property type="entry name" value="RuvA_2-like"/>
</dbReference>
<evidence type="ECO:0000256" key="7">
    <source>
        <dbReference type="HAMAP-Rule" id="MF_00203"/>
    </source>
</evidence>
<dbReference type="FunFam" id="3.40.1440.10:FF:000001">
    <property type="entry name" value="UvrABC system protein C"/>
    <property type="match status" value="1"/>
</dbReference>
<accession>A0A1A9HXA5</accession>
<dbReference type="HAMAP" id="MF_00203">
    <property type="entry name" value="UvrC"/>
    <property type="match status" value="1"/>
</dbReference>
<dbReference type="InterPro" id="IPR035901">
    <property type="entry name" value="GIY-YIG_endonuc_sf"/>
</dbReference>
<dbReference type="InterPro" id="IPR050066">
    <property type="entry name" value="UvrABC_protein_C"/>
</dbReference>